<dbReference type="Ensembl" id="ENSGWIT00000020279.1">
    <property type="protein sequence ID" value="ENSGWIP00000018400.1"/>
    <property type="gene ID" value="ENSGWIG00000010177.1"/>
</dbReference>
<reference evidence="1" key="1">
    <citation type="submission" date="2020-06" db="EMBL/GenBank/DDBJ databases">
        <authorList>
            <consortium name="Wellcome Sanger Institute Data Sharing"/>
        </authorList>
    </citation>
    <scope>NUCLEOTIDE SEQUENCE [LARGE SCALE GENOMIC DNA]</scope>
</reference>
<protein>
    <submittedName>
        <fullName evidence="1">Uncharacterized protein</fullName>
    </submittedName>
</protein>
<reference evidence="1" key="2">
    <citation type="submission" date="2025-08" db="UniProtKB">
        <authorList>
            <consortium name="Ensembl"/>
        </authorList>
    </citation>
    <scope>IDENTIFICATION</scope>
</reference>
<sequence>MEERRLLLAMPEVALSLESLELAEGGGGVLVQAVGDCLSLLCLAYQHGVAPQNHCHVLHLVSIDPGQNLGATRVSGAISDPVQRIKVDGLLLP</sequence>
<proteinExistence type="predicted"/>
<dbReference type="AlphaFoldDB" id="A0A8C5EAC0"/>
<evidence type="ECO:0000313" key="1">
    <source>
        <dbReference type="Ensembl" id="ENSGWIP00000018400.1"/>
    </source>
</evidence>
<reference evidence="1" key="3">
    <citation type="submission" date="2025-09" db="UniProtKB">
        <authorList>
            <consortium name="Ensembl"/>
        </authorList>
    </citation>
    <scope>IDENTIFICATION</scope>
</reference>
<name>A0A8C5EAC0_GOUWI</name>
<organism evidence="1 2">
    <name type="scientific">Gouania willdenowi</name>
    <name type="common">Blunt-snouted clingfish</name>
    <name type="synonym">Lepadogaster willdenowi</name>
    <dbReference type="NCBI Taxonomy" id="441366"/>
    <lineage>
        <taxon>Eukaryota</taxon>
        <taxon>Metazoa</taxon>
        <taxon>Chordata</taxon>
        <taxon>Craniata</taxon>
        <taxon>Vertebrata</taxon>
        <taxon>Euteleostomi</taxon>
        <taxon>Actinopterygii</taxon>
        <taxon>Neopterygii</taxon>
        <taxon>Teleostei</taxon>
        <taxon>Neoteleostei</taxon>
        <taxon>Acanthomorphata</taxon>
        <taxon>Ovalentaria</taxon>
        <taxon>Blenniimorphae</taxon>
        <taxon>Blenniiformes</taxon>
        <taxon>Gobiesocoidei</taxon>
        <taxon>Gobiesocidae</taxon>
        <taxon>Gobiesocinae</taxon>
        <taxon>Gouania</taxon>
    </lineage>
</organism>
<keyword evidence="2" id="KW-1185">Reference proteome</keyword>
<dbReference type="Proteomes" id="UP000694680">
    <property type="component" value="Chromosome 7"/>
</dbReference>
<accession>A0A8C5EAC0</accession>
<evidence type="ECO:0000313" key="2">
    <source>
        <dbReference type="Proteomes" id="UP000694680"/>
    </source>
</evidence>